<feature type="compositionally biased region" description="Polar residues" evidence="2">
    <location>
        <begin position="195"/>
        <end position="209"/>
    </location>
</feature>
<dbReference type="PANTHER" id="PTHR33647:SF5">
    <property type="entry name" value="OS01G0793900 PROTEIN"/>
    <property type="match status" value="1"/>
</dbReference>
<comment type="similarity">
    <text evidence="1">Belongs to the peptidase S10 family.</text>
</comment>
<evidence type="ECO:0000313" key="4">
    <source>
        <dbReference type="Proteomes" id="UP000306102"/>
    </source>
</evidence>
<evidence type="ECO:0000256" key="1">
    <source>
        <dbReference type="ARBA" id="ARBA00009431"/>
    </source>
</evidence>
<feature type="region of interest" description="Disordered" evidence="2">
    <location>
        <begin position="188"/>
        <end position="215"/>
    </location>
</feature>
<dbReference type="Pfam" id="PF00450">
    <property type="entry name" value="Peptidase_S10"/>
    <property type="match status" value="1"/>
</dbReference>
<dbReference type="GO" id="GO:0004185">
    <property type="term" value="F:serine-type carboxypeptidase activity"/>
    <property type="evidence" value="ECO:0007669"/>
    <property type="project" value="InterPro"/>
</dbReference>
<sequence>MVQVEAIAASHKQLLQKPTCTWIRWVRNHLLLLLVLSAQAVLGGQIVKYLPGFDGELPFKLETGQVFFFFGYIGVDDSELFYYFIESEGNPQDDPLILWLTGGPGCTSFSGLLYEVESPTQWGGEDWGSPVSEKLISGNDKVTKIEEDQKRSSSSTEVKIKITKKQLEELLGRMELHGMSSEDVLDQLINDGDQKYQTHQRSWRPSLQSIPEVDS</sequence>
<protein>
    <submittedName>
        <fullName evidence="3">Uncharacterized protein</fullName>
    </submittedName>
</protein>
<dbReference type="AlphaFoldDB" id="A0A4S4EHH4"/>
<name>A0A4S4EHH4_CAMSN</name>
<dbReference type="InterPro" id="IPR001563">
    <property type="entry name" value="Peptidase_S10"/>
</dbReference>
<dbReference type="GO" id="GO:0006508">
    <property type="term" value="P:proteolysis"/>
    <property type="evidence" value="ECO:0007669"/>
    <property type="project" value="InterPro"/>
</dbReference>
<dbReference type="EMBL" id="SDRB02004655">
    <property type="protein sequence ID" value="THG15542.1"/>
    <property type="molecule type" value="Genomic_DNA"/>
</dbReference>
<dbReference type="SUPFAM" id="SSF53474">
    <property type="entry name" value="alpha/beta-Hydrolases"/>
    <property type="match status" value="1"/>
</dbReference>
<comment type="caution">
    <text evidence="3">The sequence shown here is derived from an EMBL/GenBank/DDBJ whole genome shotgun (WGS) entry which is preliminary data.</text>
</comment>
<gene>
    <name evidence="3" type="ORF">TEA_024736</name>
</gene>
<dbReference type="InterPro" id="IPR029058">
    <property type="entry name" value="AB_hydrolase_fold"/>
</dbReference>
<accession>A0A4S4EHH4</accession>
<dbReference type="Gene3D" id="3.40.50.1820">
    <property type="entry name" value="alpha/beta hydrolase"/>
    <property type="match status" value="1"/>
</dbReference>
<proteinExistence type="inferred from homology"/>
<evidence type="ECO:0000313" key="3">
    <source>
        <dbReference type="EMBL" id="THG15542.1"/>
    </source>
</evidence>
<dbReference type="Proteomes" id="UP000306102">
    <property type="component" value="Unassembled WGS sequence"/>
</dbReference>
<reference evidence="3 4" key="1">
    <citation type="journal article" date="2018" name="Proc. Natl. Acad. Sci. U.S.A.">
        <title>Draft genome sequence of Camellia sinensis var. sinensis provides insights into the evolution of the tea genome and tea quality.</title>
        <authorList>
            <person name="Wei C."/>
            <person name="Yang H."/>
            <person name="Wang S."/>
            <person name="Zhao J."/>
            <person name="Liu C."/>
            <person name="Gao L."/>
            <person name="Xia E."/>
            <person name="Lu Y."/>
            <person name="Tai Y."/>
            <person name="She G."/>
            <person name="Sun J."/>
            <person name="Cao H."/>
            <person name="Tong W."/>
            <person name="Gao Q."/>
            <person name="Li Y."/>
            <person name="Deng W."/>
            <person name="Jiang X."/>
            <person name="Wang W."/>
            <person name="Chen Q."/>
            <person name="Zhang S."/>
            <person name="Li H."/>
            <person name="Wu J."/>
            <person name="Wang P."/>
            <person name="Li P."/>
            <person name="Shi C."/>
            <person name="Zheng F."/>
            <person name="Jian J."/>
            <person name="Huang B."/>
            <person name="Shan D."/>
            <person name="Shi M."/>
            <person name="Fang C."/>
            <person name="Yue Y."/>
            <person name="Li F."/>
            <person name="Li D."/>
            <person name="Wei S."/>
            <person name="Han B."/>
            <person name="Jiang C."/>
            <person name="Yin Y."/>
            <person name="Xia T."/>
            <person name="Zhang Z."/>
            <person name="Bennetzen J.L."/>
            <person name="Zhao S."/>
            <person name="Wan X."/>
        </authorList>
    </citation>
    <scope>NUCLEOTIDE SEQUENCE [LARGE SCALE GENOMIC DNA]</scope>
    <source>
        <strain evidence="4">cv. Shuchazao</strain>
        <tissue evidence="3">Leaf</tissue>
    </source>
</reference>
<keyword evidence="4" id="KW-1185">Reference proteome</keyword>
<dbReference type="PANTHER" id="PTHR33647">
    <property type="entry name" value="OS01G0793900 PROTEIN"/>
    <property type="match status" value="1"/>
</dbReference>
<evidence type="ECO:0000256" key="2">
    <source>
        <dbReference type="SAM" id="MobiDB-lite"/>
    </source>
</evidence>
<dbReference type="STRING" id="542762.A0A4S4EHH4"/>
<organism evidence="3 4">
    <name type="scientific">Camellia sinensis var. sinensis</name>
    <name type="common">China tea</name>
    <dbReference type="NCBI Taxonomy" id="542762"/>
    <lineage>
        <taxon>Eukaryota</taxon>
        <taxon>Viridiplantae</taxon>
        <taxon>Streptophyta</taxon>
        <taxon>Embryophyta</taxon>
        <taxon>Tracheophyta</taxon>
        <taxon>Spermatophyta</taxon>
        <taxon>Magnoliopsida</taxon>
        <taxon>eudicotyledons</taxon>
        <taxon>Gunneridae</taxon>
        <taxon>Pentapetalae</taxon>
        <taxon>asterids</taxon>
        <taxon>Ericales</taxon>
        <taxon>Theaceae</taxon>
        <taxon>Camellia</taxon>
    </lineage>
</organism>